<dbReference type="AlphaFoldDB" id="A0A183GCM6"/>
<dbReference type="EMBL" id="UZAH01031731">
    <property type="protein sequence ID" value="VDP17455.1"/>
    <property type="molecule type" value="Genomic_DNA"/>
</dbReference>
<protein>
    <submittedName>
        <fullName evidence="2 4">Uncharacterized protein</fullName>
    </submittedName>
</protein>
<dbReference type="Proteomes" id="UP000050761">
    <property type="component" value="Unassembled WGS sequence"/>
</dbReference>
<keyword evidence="3" id="KW-1185">Reference proteome</keyword>
<organism evidence="3 4">
    <name type="scientific">Heligmosomoides polygyrus</name>
    <name type="common">Parasitic roundworm</name>
    <dbReference type="NCBI Taxonomy" id="6339"/>
    <lineage>
        <taxon>Eukaryota</taxon>
        <taxon>Metazoa</taxon>
        <taxon>Ecdysozoa</taxon>
        <taxon>Nematoda</taxon>
        <taxon>Chromadorea</taxon>
        <taxon>Rhabditida</taxon>
        <taxon>Rhabditina</taxon>
        <taxon>Rhabditomorpha</taxon>
        <taxon>Strongyloidea</taxon>
        <taxon>Heligmosomidae</taxon>
        <taxon>Heligmosomoides</taxon>
    </lineage>
</organism>
<feature type="compositionally biased region" description="Basic and acidic residues" evidence="1">
    <location>
        <begin position="35"/>
        <end position="53"/>
    </location>
</feature>
<accession>A0A3P8CG96</accession>
<name>A0A183GCM6_HELPZ</name>
<evidence type="ECO:0000313" key="4">
    <source>
        <dbReference type="WBParaSite" id="HPBE_0001993301-mRNA-1"/>
    </source>
</evidence>
<reference evidence="4" key="2">
    <citation type="submission" date="2019-09" db="UniProtKB">
        <authorList>
            <consortium name="WormBaseParasite"/>
        </authorList>
    </citation>
    <scope>IDENTIFICATION</scope>
</reference>
<sequence>MPGAEHSKNDSRTVGRCRFAILVNTMCHVIAPARSDAKDQPQKTPDGRHANNEMRRVELRVSLFVTEGEPEATNRKPVGDIRERGKGCPRMNGVLMPPPSPQCLNVATSSFHRGGVSALMNCRQSDKYVFIGCLGWLQKLMNMVEGLSFLDESPQCEKSCGGEILPGGEESGPQMVVRCFDVRPPTLRFLPLLLFQSF</sequence>
<evidence type="ECO:0000313" key="2">
    <source>
        <dbReference type="EMBL" id="VDP17455.1"/>
    </source>
</evidence>
<evidence type="ECO:0000256" key="1">
    <source>
        <dbReference type="SAM" id="MobiDB-lite"/>
    </source>
</evidence>
<feature type="region of interest" description="Disordered" evidence="1">
    <location>
        <begin position="33"/>
        <end position="53"/>
    </location>
</feature>
<dbReference type="WBParaSite" id="HPBE_0001993301-mRNA-1">
    <property type="protein sequence ID" value="HPBE_0001993301-mRNA-1"/>
    <property type="gene ID" value="HPBE_0001993301"/>
</dbReference>
<evidence type="ECO:0000313" key="3">
    <source>
        <dbReference type="Proteomes" id="UP000050761"/>
    </source>
</evidence>
<reference evidence="2 3" key="1">
    <citation type="submission" date="2018-11" db="EMBL/GenBank/DDBJ databases">
        <authorList>
            <consortium name="Pathogen Informatics"/>
        </authorList>
    </citation>
    <scope>NUCLEOTIDE SEQUENCE [LARGE SCALE GENOMIC DNA]</scope>
</reference>
<proteinExistence type="predicted"/>
<accession>A0A183GCM6</accession>
<gene>
    <name evidence="2" type="ORF">HPBE_LOCUS19932</name>
</gene>